<dbReference type="AlphaFoldDB" id="A0AAV4DUS0"/>
<feature type="compositionally biased region" description="Basic and acidic residues" evidence="1">
    <location>
        <begin position="19"/>
        <end position="29"/>
    </location>
</feature>
<organism evidence="2 3">
    <name type="scientific">Plakobranchus ocellatus</name>
    <dbReference type="NCBI Taxonomy" id="259542"/>
    <lineage>
        <taxon>Eukaryota</taxon>
        <taxon>Metazoa</taxon>
        <taxon>Spiralia</taxon>
        <taxon>Lophotrochozoa</taxon>
        <taxon>Mollusca</taxon>
        <taxon>Gastropoda</taxon>
        <taxon>Heterobranchia</taxon>
        <taxon>Euthyneura</taxon>
        <taxon>Panpulmonata</taxon>
        <taxon>Sacoglossa</taxon>
        <taxon>Placobranchoidea</taxon>
        <taxon>Plakobranchidae</taxon>
        <taxon>Plakobranchus</taxon>
    </lineage>
</organism>
<feature type="compositionally biased region" description="Polar residues" evidence="1">
    <location>
        <begin position="504"/>
        <end position="514"/>
    </location>
</feature>
<feature type="region of interest" description="Disordered" evidence="1">
    <location>
        <begin position="496"/>
        <end position="530"/>
    </location>
</feature>
<reference evidence="2 3" key="1">
    <citation type="journal article" date="2021" name="Elife">
        <title>Chloroplast acquisition without the gene transfer in kleptoplastic sea slugs, Plakobranchus ocellatus.</title>
        <authorList>
            <person name="Maeda T."/>
            <person name="Takahashi S."/>
            <person name="Yoshida T."/>
            <person name="Shimamura S."/>
            <person name="Takaki Y."/>
            <person name="Nagai Y."/>
            <person name="Toyoda A."/>
            <person name="Suzuki Y."/>
            <person name="Arimoto A."/>
            <person name="Ishii H."/>
            <person name="Satoh N."/>
            <person name="Nishiyama T."/>
            <person name="Hasebe M."/>
            <person name="Maruyama T."/>
            <person name="Minagawa J."/>
            <person name="Obokata J."/>
            <person name="Shigenobu S."/>
        </authorList>
    </citation>
    <scope>NUCLEOTIDE SEQUENCE [LARGE SCALE GENOMIC DNA]</scope>
</reference>
<feature type="compositionally biased region" description="Basic and acidic residues" evidence="1">
    <location>
        <begin position="353"/>
        <end position="363"/>
    </location>
</feature>
<feature type="region of interest" description="Disordered" evidence="1">
    <location>
        <begin position="1"/>
        <end position="59"/>
    </location>
</feature>
<dbReference type="EMBL" id="BLXT01008368">
    <property type="protein sequence ID" value="GFO47994.1"/>
    <property type="molecule type" value="Genomic_DNA"/>
</dbReference>
<feature type="compositionally biased region" description="Gly residues" evidence="1">
    <location>
        <begin position="521"/>
        <end position="530"/>
    </location>
</feature>
<feature type="compositionally biased region" description="Low complexity" evidence="1">
    <location>
        <begin position="168"/>
        <end position="181"/>
    </location>
</feature>
<feature type="compositionally biased region" description="Low complexity" evidence="1">
    <location>
        <begin position="414"/>
        <end position="423"/>
    </location>
</feature>
<evidence type="ECO:0000256" key="1">
    <source>
        <dbReference type="SAM" id="MobiDB-lite"/>
    </source>
</evidence>
<name>A0AAV4DUS0_9GAST</name>
<accession>A0AAV4DUS0</accession>
<protein>
    <submittedName>
        <fullName evidence="2">Uncharacterized protein</fullName>
    </submittedName>
</protein>
<sequence length="550" mass="60200">MANKPRVQEIFSNQASNFRYEEQETREQIKLPGENGGEKSKKGLAPQPPTGMKKYGGYKPKILEGQDDLIEVQNRAAILALNEESFPVVSGKSKPAPHPPAPQLTKPKLWVVGDKNVPMVLGGRARDDWSGQGGTDSGNDGSRSNIATGNEVFSDNDMSNGHGDQAHRSNLLNSHSNNYRSTTANDIDNARRSFSETSIVSETSTLVQSSLSGNGPEGFDNPALGSLDSLAFPDRNNNKENDIDIDSKLGPDEILDFDHAFMNNSYIPLPLDEDSQSVSPEDSEQHLYEEPVIESEAVYIPEPDYEEDEKTLDFNSEGTSGDEEDGGDRLERRPGFTNGSENQRRMSFPIRQYEGEDLSRYLSDDESDSSPVPETPSPPVTNGKSKSKKSGSKKSKNDISNMRPKVSQKHSLFKNSGSSTQSKSNKKGKSSKNVVQAPAFNSVRSFSYADSKYGTKGRAISRSMMSLSQDTFYLGSEPADDSDMFLSASTQDSTYESFLRSRHSQSMPPESSDSGVEMADDGGGSAGGGVWRKLTWRLRNKSGKNYSLAQ</sequence>
<evidence type="ECO:0000313" key="2">
    <source>
        <dbReference type="EMBL" id="GFO47994.1"/>
    </source>
</evidence>
<dbReference type="Proteomes" id="UP000735302">
    <property type="component" value="Unassembled WGS sequence"/>
</dbReference>
<feature type="region of interest" description="Disordered" evidence="1">
    <location>
        <begin position="304"/>
        <end position="436"/>
    </location>
</feature>
<evidence type="ECO:0000313" key="3">
    <source>
        <dbReference type="Proteomes" id="UP000735302"/>
    </source>
</evidence>
<feature type="region of interest" description="Disordered" evidence="1">
    <location>
        <begin position="207"/>
        <end position="235"/>
    </location>
</feature>
<gene>
    <name evidence="2" type="ORF">PoB_007449900</name>
</gene>
<comment type="caution">
    <text evidence="2">The sequence shown here is derived from an EMBL/GenBank/DDBJ whole genome shotgun (WGS) entry which is preliminary data.</text>
</comment>
<proteinExistence type="predicted"/>
<keyword evidence="3" id="KW-1185">Reference proteome</keyword>
<feature type="region of interest" description="Disordered" evidence="1">
    <location>
        <begin position="121"/>
        <end position="190"/>
    </location>
</feature>
<feature type="compositionally biased region" description="Polar residues" evidence="1">
    <location>
        <begin position="137"/>
        <end position="159"/>
    </location>
</feature>
<feature type="compositionally biased region" description="Basic residues" evidence="1">
    <location>
        <begin position="385"/>
        <end position="394"/>
    </location>
</feature>